<sequence length="394" mass="42192">MFQLLMPPTVLYGKGAFAEVGKQAAMLGRKALIVSDPVMAKLNVVAQCEAYLHEQQLASAAYTGVDAEPTDRHVQEALERCRSENCDVIVAVGGGSCIDTAKAVAALMTNEGSIADFAGSGGGRLFAHDPLPLVAVPTTAGTGSEVTKVTVIIHRSTDVKMMISHPQLLPRAAIVDPLLTLSCPPNVTAATGIDALCHAIEAFISRKAQPVTDIYARSAIELIMMHLRTAYKQGNDIAARENVALGSMLAGAAFSNASVTLVHGMSRPLGALFHVPHGVSNAMLLPAVLDFTKASAPRKFAQIGRLLVHDAEEMPEERLADYALGEIRRLCTDLNIPDMKMWGIDEAQFHRLAPKMAHDALQSGSPANNPRVPTAEEIIRLYEVAYNYREAHGD</sequence>
<evidence type="ECO:0000259" key="4">
    <source>
        <dbReference type="Pfam" id="PF00465"/>
    </source>
</evidence>
<dbReference type="RefSeq" id="WP_041046617.1">
    <property type="nucleotide sequence ID" value="NZ_JXAK01000007.1"/>
</dbReference>
<comment type="caution">
    <text evidence="6">The sequence shown here is derived from an EMBL/GenBank/DDBJ whole genome shotgun (WGS) entry which is preliminary data.</text>
</comment>
<evidence type="ECO:0000313" key="6">
    <source>
        <dbReference type="EMBL" id="KIL41692.1"/>
    </source>
</evidence>
<evidence type="ECO:0000256" key="2">
    <source>
        <dbReference type="ARBA" id="ARBA00023002"/>
    </source>
</evidence>
<feature type="domain" description="Alcohol dehydrogenase iron-type/glycerol dehydrogenase GldA" evidence="4">
    <location>
        <begin position="7"/>
        <end position="177"/>
    </location>
</feature>
<protein>
    <submittedName>
        <fullName evidence="6">Alcohol dehydrogenase</fullName>
    </submittedName>
</protein>
<dbReference type="InterPro" id="IPR018211">
    <property type="entry name" value="ADH_Fe_CS"/>
</dbReference>
<accession>A0ABR5AL84</accession>
<dbReference type="InterPro" id="IPR056798">
    <property type="entry name" value="ADH_Fe_C"/>
</dbReference>
<gene>
    <name evidence="6" type="ORF">SD70_05765</name>
</gene>
<dbReference type="InterPro" id="IPR039697">
    <property type="entry name" value="Alcohol_dehydrogenase_Fe"/>
</dbReference>
<evidence type="ECO:0000256" key="3">
    <source>
        <dbReference type="ARBA" id="ARBA00023027"/>
    </source>
</evidence>
<proteinExistence type="inferred from homology"/>
<dbReference type="SUPFAM" id="SSF56796">
    <property type="entry name" value="Dehydroquinate synthase-like"/>
    <property type="match status" value="1"/>
</dbReference>
<dbReference type="EMBL" id="JXAK01000007">
    <property type="protein sequence ID" value="KIL41692.1"/>
    <property type="molecule type" value="Genomic_DNA"/>
</dbReference>
<dbReference type="Gene3D" id="3.40.50.1970">
    <property type="match status" value="1"/>
</dbReference>
<comment type="similarity">
    <text evidence="1">Belongs to the iron-containing alcohol dehydrogenase family.</text>
</comment>
<name>A0ABR5AL84_9BACL</name>
<evidence type="ECO:0000259" key="5">
    <source>
        <dbReference type="Pfam" id="PF25137"/>
    </source>
</evidence>
<dbReference type="PANTHER" id="PTHR11496:SF102">
    <property type="entry name" value="ALCOHOL DEHYDROGENASE 4"/>
    <property type="match status" value="1"/>
</dbReference>
<dbReference type="PANTHER" id="PTHR11496">
    <property type="entry name" value="ALCOHOL DEHYDROGENASE"/>
    <property type="match status" value="1"/>
</dbReference>
<dbReference type="PROSITE" id="PS00913">
    <property type="entry name" value="ADH_IRON_1"/>
    <property type="match status" value="1"/>
</dbReference>
<keyword evidence="2" id="KW-0560">Oxidoreductase</keyword>
<dbReference type="InterPro" id="IPR001670">
    <property type="entry name" value="ADH_Fe/GldA"/>
</dbReference>
<evidence type="ECO:0000256" key="1">
    <source>
        <dbReference type="ARBA" id="ARBA00007358"/>
    </source>
</evidence>
<dbReference type="Gene3D" id="1.20.1090.10">
    <property type="entry name" value="Dehydroquinate synthase-like - alpha domain"/>
    <property type="match status" value="1"/>
</dbReference>
<dbReference type="Pfam" id="PF25137">
    <property type="entry name" value="ADH_Fe_C"/>
    <property type="match status" value="1"/>
</dbReference>
<evidence type="ECO:0000313" key="7">
    <source>
        <dbReference type="Proteomes" id="UP000031967"/>
    </source>
</evidence>
<dbReference type="CDD" id="cd08194">
    <property type="entry name" value="Fe-ADH-like"/>
    <property type="match status" value="1"/>
</dbReference>
<reference evidence="6 7" key="1">
    <citation type="submission" date="2014-12" db="EMBL/GenBank/DDBJ databases">
        <title>Draft genome sequence of Paenibacillus kamchatkensis strain B-2647.</title>
        <authorList>
            <person name="Karlyshev A.V."/>
            <person name="Kudryashova E.B."/>
        </authorList>
    </citation>
    <scope>NUCLEOTIDE SEQUENCE [LARGE SCALE GENOMIC DNA]</scope>
    <source>
        <strain evidence="6 7">VKM B-2647</strain>
    </source>
</reference>
<keyword evidence="3" id="KW-0520">NAD</keyword>
<dbReference type="Pfam" id="PF00465">
    <property type="entry name" value="Fe-ADH"/>
    <property type="match status" value="1"/>
</dbReference>
<feature type="domain" description="Fe-containing alcohol dehydrogenase-like C-terminal" evidence="5">
    <location>
        <begin position="188"/>
        <end position="386"/>
    </location>
</feature>
<dbReference type="Proteomes" id="UP000031967">
    <property type="component" value="Unassembled WGS sequence"/>
</dbReference>
<keyword evidence="7" id="KW-1185">Reference proteome</keyword>
<organism evidence="6 7">
    <name type="scientific">Gordoniibacillus kamchatkensis</name>
    <dbReference type="NCBI Taxonomy" id="1590651"/>
    <lineage>
        <taxon>Bacteria</taxon>
        <taxon>Bacillati</taxon>
        <taxon>Bacillota</taxon>
        <taxon>Bacilli</taxon>
        <taxon>Bacillales</taxon>
        <taxon>Paenibacillaceae</taxon>
        <taxon>Gordoniibacillus</taxon>
    </lineage>
</organism>